<sequence>MKKIALPALALALAPFIATPAAAWKGHVVECFDKVYVAPEYRTTKHMVKAAKTTLEYRNGKGVEQVYRMHYPAIYEEKKHLVRPGHYVMRPAPCRKGN</sequence>
<evidence type="ECO:0000256" key="1">
    <source>
        <dbReference type="SAM" id="SignalP"/>
    </source>
</evidence>
<reference evidence="2 3" key="1">
    <citation type="submission" date="2017-11" db="EMBL/GenBank/DDBJ databases">
        <title>Revised Sequence and Annotation of the Rhodobaca barguzinensis strain alga05 Genome.</title>
        <authorList>
            <person name="Kopejtka K."/>
            <person name="Tomasch J.M."/>
            <person name="Bunk B."/>
            <person name="Koblizek M."/>
        </authorList>
    </citation>
    <scope>NUCLEOTIDE SEQUENCE [LARGE SCALE GENOMIC DNA]</scope>
    <source>
        <strain evidence="3">alga05</strain>
    </source>
</reference>
<feature type="chain" id="PRO_5014946775" evidence="1">
    <location>
        <begin position="24"/>
        <end position="98"/>
    </location>
</feature>
<feature type="signal peptide" evidence="1">
    <location>
        <begin position="1"/>
        <end position="23"/>
    </location>
</feature>
<name>A0A2K8KJM9_9RHOB</name>
<gene>
    <name evidence="2" type="ORF">BG454_16275</name>
</gene>
<dbReference type="EMBL" id="CP024899">
    <property type="protein sequence ID" value="ATX67178.1"/>
    <property type="molecule type" value="Genomic_DNA"/>
</dbReference>
<dbReference type="AlphaFoldDB" id="A0A2K8KJM9"/>
<dbReference type="OrthoDB" id="7866600at2"/>
<organism evidence="2 3">
    <name type="scientific">Roseinatronobacter bogoriensis subsp. barguzinensis</name>
    <dbReference type="NCBI Taxonomy" id="441209"/>
    <lineage>
        <taxon>Bacteria</taxon>
        <taxon>Pseudomonadati</taxon>
        <taxon>Pseudomonadota</taxon>
        <taxon>Alphaproteobacteria</taxon>
        <taxon>Rhodobacterales</taxon>
        <taxon>Paracoccaceae</taxon>
        <taxon>Roseinatronobacter</taxon>
    </lineage>
</organism>
<keyword evidence="3" id="KW-1185">Reference proteome</keyword>
<accession>A0A2K8KJM9</accession>
<dbReference type="STRING" id="441209.GCA_001870665_03040"/>
<dbReference type="KEGG" id="rbg:BG454_16275"/>
<evidence type="ECO:0000313" key="2">
    <source>
        <dbReference type="EMBL" id="ATX67178.1"/>
    </source>
</evidence>
<protein>
    <submittedName>
        <fullName evidence="2">Uncharacterized protein</fullName>
    </submittedName>
</protein>
<dbReference type="Proteomes" id="UP000228948">
    <property type="component" value="Chromosome"/>
</dbReference>
<keyword evidence="1" id="KW-0732">Signal</keyword>
<dbReference type="RefSeq" id="WP_071469383.1">
    <property type="nucleotide sequence ID" value="NZ_CP024899.1"/>
</dbReference>
<evidence type="ECO:0000313" key="3">
    <source>
        <dbReference type="Proteomes" id="UP000228948"/>
    </source>
</evidence>
<proteinExistence type="predicted"/>